<dbReference type="InterPro" id="IPR002885">
    <property type="entry name" value="PPR_rpt"/>
</dbReference>
<evidence type="ECO:0000313" key="4">
    <source>
        <dbReference type="EMBL" id="KAK4279100.1"/>
    </source>
</evidence>
<dbReference type="Pfam" id="PF01535">
    <property type="entry name" value="PPR"/>
    <property type="match status" value="1"/>
</dbReference>
<feature type="repeat" description="PPR" evidence="3">
    <location>
        <begin position="342"/>
        <end position="376"/>
    </location>
</feature>
<organism evidence="4 5">
    <name type="scientific">Acacia crassicarpa</name>
    <name type="common">northern wattle</name>
    <dbReference type="NCBI Taxonomy" id="499986"/>
    <lineage>
        <taxon>Eukaryota</taxon>
        <taxon>Viridiplantae</taxon>
        <taxon>Streptophyta</taxon>
        <taxon>Embryophyta</taxon>
        <taxon>Tracheophyta</taxon>
        <taxon>Spermatophyta</taxon>
        <taxon>Magnoliopsida</taxon>
        <taxon>eudicotyledons</taxon>
        <taxon>Gunneridae</taxon>
        <taxon>Pentapetalae</taxon>
        <taxon>rosids</taxon>
        <taxon>fabids</taxon>
        <taxon>Fabales</taxon>
        <taxon>Fabaceae</taxon>
        <taxon>Caesalpinioideae</taxon>
        <taxon>mimosoid clade</taxon>
        <taxon>Acacieae</taxon>
        <taxon>Acacia</taxon>
    </lineage>
</organism>
<gene>
    <name evidence="4" type="ORF">QN277_016855</name>
</gene>
<feature type="repeat" description="PPR" evidence="3">
    <location>
        <begin position="412"/>
        <end position="446"/>
    </location>
</feature>
<dbReference type="InterPro" id="IPR051240">
    <property type="entry name" value="Mito_RNA-Proc/Resp"/>
</dbReference>
<dbReference type="GO" id="GO:0003729">
    <property type="term" value="F:mRNA binding"/>
    <property type="evidence" value="ECO:0007669"/>
    <property type="project" value="TreeGrafter"/>
</dbReference>
<dbReference type="PROSITE" id="PS51375">
    <property type="entry name" value="PPR"/>
    <property type="match status" value="7"/>
</dbReference>
<evidence type="ECO:0008006" key="6">
    <source>
        <dbReference type="Google" id="ProtNLM"/>
    </source>
</evidence>
<feature type="repeat" description="PPR" evidence="3">
    <location>
        <begin position="447"/>
        <end position="481"/>
    </location>
</feature>
<evidence type="ECO:0000313" key="5">
    <source>
        <dbReference type="Proteomes" id="UP001293593"/>
    </source>
</evidence>
<feature type="repeat" description="PPR" evidence="3">
    <location>
        <begin position="237"/>
        <end position="271"/>
    </location>
</feature>
<evidence type="ECO:0000256" key="2">
    <source>
        <dbReference type="ARBA" id="ARBA00022737"/>
    </source>
</evidence>
<protein>
    <recommendedName>
        <fullName evidence="6">Pentatricopeptide repeat-containing protein</fullName>
    </recommendedName>
</protein>
<sequence length="547" mass="61737">MKKISFRQFSSLIDPLVGNHIAIESSILQKSSIRVSSPFPIPHRTIPEPKGQDLDFVNVAHSHLIHSDWAKIDLLSSGLTGFRVKHILLKIQKDHVLSLEFFNWVKSHKSDSLTLESYSILIHILTKNHKFKSAESLLRNILASDVIDLPSKLFEALLYSYRICDSSPRAFDSLFKTFAHMKKCRNATDTFCRMKEYGFFPTVESCNAYLSSLLELHRADIVLSFYKAMLRNHIPPNVYTVNMVMCAYCKLGKLQEAVEMLGTMENRGLSPNIVSYNVLISGYCNKGLLVSAMKIKSLMEKNGVQPGVVTFNTIINGFCKGGKLYEANKIFTEMKANNVSPTIVTYNTLIKGYGQVGDIEMGSQLYEEMSRNQVKPDILTYNALILGLCKEGKTKKAAYLVKDLEKEKLVPNASTFSALITGQCMKNNSERGFQLYKSMIRSNCHPNERTFHMLISTFCRNEDFDGAIQVMRDMMGKCMVPDSSILSELCSGLCKCGKSKLASILCDDLEARHLLPRGFDKAKIMNTPVQNDKQLIRQYQGKEEINN</sequence>
<feature type="repeat" description="PPR" evidence="3">
    <location>
        <begin position="307"/>
        <end position="341"/>
    </location>
</feature>
<dbReference type="Proteomes" id="UP001293593">
    <property type="component" value="Unassembled WGS sequence"/>
</dbReference>
<keyword evidence="2" id="KW-0677">Repeat</keyword>
<dbReference type="PANTHER" id="PTHR47933:SF11">
    <property type="entry name" value="PENTATRICOPEPTIDE REPEAT-CONTAINING PROTEIN 2"/>
    <property type="match status" value="1"/>
</dbReference>
<dbReference type="PANTHER" id="PTHR47933">
    <property type="entry name" value="PENTATRICOPEPTIDE REPEAT-CONTAINING PROTEIN 1, MITOCHONDRIAL"/>
    <property type="match status" value="1"/>
</dbReference>
<comment type="similarity">
    <text evidence="1">Belongs to the PPR family. P subfamily.</text>
</comment>
<dbReference type="Pfam" id="PF13041">
    <property type="entry name" value="PPR_2"/>
    <property type="match status" value="3"/>
</dbReference>
<keyword evidence="5" id="KW-1185">Reference proteome</keyword>
<feature type="repeat" description="PPR" evidence="3">
    <location>
        <begin position="272"/>
        <end position="306"/>
    </location>
</feature>
<dbReference type="InterPro" id="IPR011990">
    <property type="entry name" value="TPR-like_helical_dom_sf"/>
</dbReference>
<dbReference type="EMBL" id="JAWXYG010000003">
    <property type="protein sequence ID" value="KAK4279100.1"/>
    <property type="molecule type" value="Genomic_DNA"/>
</dbReference>
<dbReference type="Gene3D" id="1.25.40.10">
    <property type="entry name" value="Tetratricopeptide repeat domain"/>
    <property type="match status" value="4"/>
</dbReference>
<feature type="repeat" description="PPR" evidence="3">
    <location>
        <begin position="377"/>
        <end position="411"/>
    </location>
</feature>
<dbReference type="Pfam" id="PF12854">
    <property type="entry name" value="PPR_1"/>
    <property type="match status" value="1"/>
</dbReference>
<reference evidence="4" key="1">
    <citation type="submission" date="2023-10" db="EMBL/GenBank/DDBJ databases">
        <title>Chromosome-level genome of the transformable northern wattle, Acacia crassicarpa.</title>
        <authorList>
            <person name="Massaro I."/>
            <person name="Sinha N.R."/>
            <person name="Poethig S."/>
            <person name="Leichty A.R."/>
        </authorList>
    </citation>
    <scope>NUCLEOTIDE SEQUENCE</scope>
    <source>
        <strain evidence="4">Acra3RX</strain>
        <tissue evidence="4">Leaf</tissue>
    </source>
</reference>
<evidence type="ECO:0000256" key="3">
    <source>
        <dbReference type="PROSITE-ProRule" id="PRU00708"/>
    </source>
</evidence>
<proteinExistence type="inferred from homology"/>
<accession>A0AAE1MXM9</accession>
<evidence type="ECO:0000256" key="1">
    <source>
        <dbReference type="ARBA" id="ARBA00007626"/>
    </source>
</evidence>
<name>A0AAE1MXM9_9FABA</name>
<dbReference type="AlphaFoldDB" id="A0AAE1MXM9"/>
<dbReference type="NCBIfam" id="TIGR00756">
    <property type="entry name" value="PPR"/>
    <property type="match status" value="7"/>
</dbReference>
<comment type="caution">
    <text evidence="4">The sequence shown here is derived from an EMBL/GenBank/DDBJ whole genome shotgun (WGS) entry which is preliminary data.</text>
</comment>